<keyword evidence="2" id="KW-1185">Reference proteome</keyword>
<dbReference type="EMBL" id="JBCLYO010000005">
    <property type="protein sequence ID" value="KAL0088966.1"/>
    <property type="molecule type" value="Genomic_DNA"/>
</dbReference>
<gene>
    <name evidence="1" type="ORF">J3Q64DRAFT_1732563</name>
</gene>
<name>A0ABR3B455_PHYBL</name>
<sequence length="400" mass="46402">MKLQKIALDAAAEEAIIYQAETQVRLFNEARKRKRLNIEEESEELCPNKVQEQDKEVDDSDYIHVIGHKESLMLLVRTLGLNYHRKPYNTLNAIEKYYAMLCLNSIIDINDDTFIKFLKLDSQAHQALITRFNLRKVIIPQPGKDLKNLYKSAEKLTPQQKYKFYITQSFDLDGDDRKRLIIIAHIYNLLSHKKDDIQRWKTMSECSLIIKIWSNIFETLFEGSIVNLIWGDTLNNSFKVDLRLCLSVEGKNYDISNIEFKKQGKEQRLVKTDACKVLLEAKSILNSIIKRSSLSLKAIFTELRLAAPGCYVTSHFGRTIKVPLTDDKAIKFTEDNLEQLLCYKELVVKEAEEMRAILLQDTSNFGSQSSIEEHGFIKETYVISPKSKIFPKLHEDFYKS</sequence>
<evidence type="ECO:0000313" key="1">
    <source>
        <dbReference type="EMBL" id="KAL0088966.1"/>
    </source>
</evidence>
<protein>
    <submittedName>
        <fullName evidence="1">Uncharacterized protein</fullName>
    </submittedName>
</protein>
<dbReference type="Proteomes" id="UP001448207">
    <property type="component" value="Unassembled WGS sequence"/>
</dbReference>
<comment type="caution">
    <text evidence="1">The sequence shown here is derived from an EMBL/GenBank/DDBJ whole genome shotgun (WGS) entry which is preliminary data.</text>
</comment>
<organism evidence="1 2">
    <name type="scientific">Phycomyces blakesleeanus</name>
    <dbReference type="NCBI Taxonomy" id="4837"/>
    <lineage>
        <taxon>Eukaryota</taxon>
        <taxon>Fungi</taxon>
        <taxon>Fungi incertae sedis</taxon>
        <taxon>Mucoromycota</taxon>
        <taxon>Mucoromycotina</taxon>
        <taxon>Mucoromycetes</taxon>
        <taxon>Mucorales</taxon>
        <taxon>Phycomycetaceae</taxon>
        <taxon>Phycomyces</taxon>
    </lineage>
</organism>
<proteinExistence type="predicted"/>
<reference evidence="1 2" key="1">
    <citation type="submission" date="2024-04" db="EMBL/GenBank/DDBJ databases">
        <title>Symmetric and asymmetric DNA N6-adenine methylation regulates different biological responses in Mucorales.</title>
        <authorList>
            <consortium name="Lawrence Berkeley National Laboratory"/>
            <person name="Lax C."/>
            <person name="Mondo S.J."/>
            <person name="Osorio-Concepcion M."/>
            <person name="Muszewska A."/>
            <person name="Corrochano-Luque M."/>
            <person name="Gutierrez G."/>
            <person name="Riley R."/>
            <person name="Lipzen A."/>
            <person name="Guo J."/>
            <person name="Hundley H."/>
            <person name="Amirebrahimi M."/>
            <person name="Ng V."/>
            <person name="Lorenzo-Gutierrez D."/>
            <person name="Binder U."/>
            <person name="Yang J."/>
            <person name="Song Y."/>
            <person name="Canovas D."/>
            <person name="Navarro E."/>
            <person name="Freitag M."/>
            <person name="Gabaldon T."/>
            <person name="Grigoriev I.V."/>
            <person name="Corrochano L.M."/>
            <person name="Nicolas F.E."/>
            <person name="Garre V."/>
        </authorList>
    </citation>
    <scope>NUCLEOTIDE SEQUENCE [LARGE SCALE GENOMIC DNA]</scope>
    <source>
        <strain evidence="1 2">L51</strain>
    </source>
</reference>
<accession>A0ABR3B455</accession>
<evidence type="ECO:0000313" key="2">
    <source>
        <dbReference type="Proteomes" id="UP001448207"/>
    </source>
</evidence>